<evidence type="ECO:0000256" key="1">
    <source>
        <dbReference type="SAM" id="MobiDB-lite"/>
    </source>
</evidence>
<reference evidence="2 3" key="1">
    <citation type="submission" date="2019-12" db="EMBL/GenBank/DDBJ databases">
        <authorList>
            <person name="Alioto T."/>
            <person name="Alioto T."/>
            <person name="Gomez Garrido J."/>
        </authorList>
    </citation>
    <scope>NUCLEOTIDE SEQUENCE [LARGE SCALE GENOMIC DNA]</scope>
</reference>
<feature type="compositionally biased region" description="Basic and acidic residues" evidence="1">
    <location>
        <begin position="24"/>
        <end position="35"/>
    </location>
</feature>
<keyword evidence="3" id="KW-1185">Reference proteome</keyword>
<protein>
    <submittedName>
        <fullName evidence="2">Uncharacterized protein</fullName>
    </submittedName>
</protein>
<dbReference type="AlphaFoldDB" id="A0A8S0PYW9"/>
<dbReference type="Proteomes" id="UP000594638">
    <property type="component" value="Unassembled WGS sequence"/>
</dbReference>
<gene>
    <name evidence="2" type="ORF">OLEA9_A047192</name>
</gene>
<feature type="region of interest" description="Disordered" evidence="1">
    <location>
        <begin position="16"/>
        <end position="47"/>
    </location>
</feature>
<dbReference type="Gramene" id="OE9A047192T1">
    <property type="protein sequence ID" value="OE9A047192C1"/>
    <property type="gene ID" value="OE9A047192"/>
</dbReference>
<dbReference type="EMBL" id="CACTIH010000353">
    <property type="protein sequence ID" value="CAA2959914.1"/>
    <property type="molecule type" value="Genomic_DNA"/>
</dbReference>
<comment type="caution">
    <text evidence="2">The sequence shown here is derived from an EMBL/GenBank/DDBJ whole genome shotgun (WGS) entry which is preliminary data.</text>
</comment>
<organism evidence="2 3">
    <name type="scientific">Olea europaea subsp. europaea</name>
    <dbReference type="NCBI Taxonomy" id="158383"/>
    <lineage>
        <taxon>Eukaryota</taxon>
        <taxon>Viridiplantae</taxon>
        <taxon>Streptophyta</taxon>
        <taxon>Embryophyta</taxon>
        <taxon>Tracheophyta</taxon>
        <taxon>Spermatophyta</taxon>
        <taxon>Magnoliopsida</taxon>
        <taxon>eudicotyledons</taxon>
        <taxon>Gunneridae</taxon>
        <taxon>Pentapetalae</taxon>
        <taxon>asterids</taxon>
        <taxon>lamiids</taxon>
        <taxon>Lamiales</taxon>
        <taxon>Oleaceae</taxon>
        <taxon>Oleeae</taxon>
        <taxon>Olea</taxon>
    </lineage>
</organism>
<name>A0A8S0PYW9_OLEEU</name>
<accession>A0A8S0PYW9</accession>
<evidence type="ECO:0000313" key="2">
    <source>
        <dbReference type="EMBL" id="CAA2959914.1"/>
    </source>
</evidence>
<proteinExistence type="predicted"/>
<feature type="compositionally biased region" description="Acidic residues" evidence="1">
    <location>
        <begin position="185"/>
        <end position="195"/>
    </location>
</feature>
<evidence type="ECO:0000313" key="3">
    <source>
        <dbReference type="Proteomes" id="UP000594638"/>
    </source>
</evidence>
<feature type="region of interest" description="Disordered" evidence="1">
    <location>
        <begin position="118"/>
        <end position="195"/>
    </location>
</feature>
<sequence>MVEAQNCDVIQTLLHIDDAPPDPKSFDRRLFRGNDGDTDNESDEDNNSDLVYKISEHGLEDSDLEEFVPPLSLQHSLEANRLVHPLSPTSQSPNTSLHQHHKIVTRSTIKNIPTCSGPLIETTHAPTHPEITARTLPNPGAEYGPSNDKLDQPPSHPTSVVHRHPGRKQGSGTAKSENVHRAEENNEALDDEIDDSEGIDIGHLLRTLDDHPTRGACKQIKISRIVHTTREKIRVLYNSTISSSEKKDLMDEITNGSKFPKVDTFEFTYAGKNKCWTCNAAKAQREEMLVKEHEYLIKNAKEQQLPKDIHVEEIPIDDHDAGINIMMSVLGMKPGRRILGLGDGRL</sequence>
<feature type="compositionally biased region" description="Acidic residues" evidence="1">
    <location>
        <begin position="36"/>
        <end position="47"/>
    </location>
</feature>